<keyword evidence="6 8" id="KW-0963">Cytoplasm</keyword>
<evidence type="ECO:0000256" key="3">
    <source>
        <dbReference type="ARBA" id="ARBA00005539"/>
    </source>
</evidence>
<feature type="binding site" evidence="9">
    <location>
        <position position="132"/>
    </location>
    <ligand>
        <name>L-histidine</name>
        <dbReference type="ChEBI" id="CHEBI:57595"/>
    </ligand>
</feature>
<comment type="miscellaneous">
    <text evidence="8">This function is generally fulfilled by the C-terminal part of HisG, which is missing in some bacteria such as this one.</text>
</comment>
<organism evidence="11">
    <name type="scientific">Thermohahella caldifontis</name>
    <dbReference type="NCBI Taxonomy" id="3142973"/>
    <lineage>
        <taxon>Bacteria</taxon>
        <taxon>Pseudomonadati</taxon>
        <taxon>Pseudomonadota</taxon>
        <taxon>Gammaproteobacteria</taxon>
        <taxon>Oceanospirillales</taxon>
        <taxon>Hahellaceae</taxon>
        <taxon>Thermohahella</taxon>
    </lineage>
</organism>
<evidence type="ECO:0000256" key="8">
    <source>
        <dbReference type="HAMAP-Rule" id="MF_00125"/>
    </source>
</evidence>
<dbReference type="GO" id="GO:0004821">
    <property type="term" value="F:histidine-tRNA ligase activity"/>
    <property type="evidence" value="ECO:0007669"/>
    <property type="project" value="TreeGrafter"/>
</dbReference>
<dbReference type="GO" id="GO:0006427">
    <property type="term" value="P:histidyl-tRNA aminoacylation"/>
    <property type="evidence" value="ECO:0007669"/>
    <property type="project" value="TreeGrafter"/>
</dbReference>
<dbReference type="EMBL" id="CP154858">
    <property type="protein sequence ID" value="XDT73720.1"/>
    <property type="molecule type" value="Genomic_DNA"/>
</dbReference>
<feature type="binding site" evidence="9">
    <location>
        <begin position="90"/>
        <end position="92"/>
    </location>
    <ligand>
        <name>L-histidine</name>
        <dbReference type="ChEBI" id="CHEBI:57595"/>
    </ligand>
</feature>
<evidence type="ECO:0000256" key="5">
    <source>
        <dbReference type="ARBA" id="ARBA00020397"/>
    </source>
</evidence>
<evidence type="ECO:0000256" key="1">
    <source>
        <dbReference type="ARBA" id="ARBA00004496"/>
    </source>
</evidence>
<comment type="subcellular location">
    <subcellularLocation>
        <location evidence="1 8">Cytoplasm</location>
    </subcellularLocation>
</comment>
<dbReference type="GO" id="GO:0000105">
    <property type="term" value="P:L-histidine biosynthetic process"/>
    <property type="evidence" value="ECO:0007669"/>
    <property type="project" value="UniProtKB-UniRule"/>
</dbReference>
<evidence type="ECO:0000256" key="9">
    <source>
        <dbReference type="PIRSR" id="PIRSR001549-1"/>
    </source>
</evidence>
<dbReference type="NCBIfam" id="NF009086">
    <property type="entry name" value="PRK12421.1"/>
    <property type="match status" value="1"/>
</dbReference>
<dbReference type="InterPro" id="IPR041715">
    <property type="entry name" value="HisRS-like_core"/>
</dbReference>
<accession>A0AB39UZU3</accession>
<comment type="pathway">
    <text evidence="2 8">Amino-acid biosynthesis; L-histidine biosynthesis; L-histidine from 5-phospho-alpha-D-ribose 1-diphosphate: step 1/9.</text>
</comment>
<gene>
    <name evidence="8" type="primary">hisZ</name>
    <name evidence="11" type="ORF">AAIA72_07070</name>
</gene>
<dbReference type="PANTHER" id="PTHR43707:SF1">
    <property type="entry name" value="HISTIDINE--TRNA LIGASE, MITOCHONDRIAL-RELATED"/>
    <property type="match status" value="1"/>
</dbReference>
<dbReference type="RefSeq" id="WP_369602701.1">
    <property type="nucleotide sequence ID" value="NZ_CP154858.1"/>
</dbReference>
<dbReference type="AlphaFoldDB" id="A0AB39UZU3"/>
<dbReference type="Gene3D" id="3.30.930.10">
    <property type="entry name" value="Bira Bifunctional Protein, Domain 2"/>
    <property type="match status" value="1"/>
</dbReference>
<keyword evidence="8" id="KW-0028">Amino-acid biosynthesis</keyword>
<sequence length="398" mass="43356">MKDTALNAAASERWMLPEGIEEVLPPAAWQLEDLRQRLLDQYRHNGYELIVPPLAEFLESLLTGTGRDLDLKTFKITDQLSGRMMGIRADMTPQVARIDARQPASGVRRYCYIGTTLLTRPKTVNGSRAPVQVGCELFGSAALEADLEIIRMMLVSLAICGTPATHLELGHMGVYRAVLAQPGIPESLRQDLFDALKRRAIPEIDRLAAELPEHLAKQVCALPRLSGGPEVLDEAAALLSGTGLEAVLNVLRRVATEVQRMAPEVALHVDLGEMRGYAYHTGLTFSAYRKGLGVALAQGGRYDGVGASFGNARPATGFSMDMRVILSLLSIRPATPSAVLAPAEEDPELDALIAGLRETEVVIRRLPGDRPEDYAARCDRQIVRQGDAWCVQPFSTSP</sequence>
<dbReference type="InterPro" id="IPR004517">
    <property type="entry name" value="HisZ"/>
</dbReference>
<keyword evidence="11" id="KW-0328">Glycosyltransferase</keyword>
<feature type="binding site" evidence="9">
    <location>
        <position position="136"/>
    </location>
    <ligand>
        <name>L-histidine</name>
        <dbReference type="ChEBI" id="CHEBI:57595"/>
    </ligand>
</feature>
<dbReference type="Pfam" id="PF13393">
    <property type="entry name" value="tRNA-synt_His"/>
    <property type="match status" value="1"/>
</dbReference>
<dbReference type="NCBIfam" id="NF008935">
    <property type="entry name" value="PRK12292.1-1"/>
    <property type="match status" value="1"/>
</dbReference>
<dbReference type="KEGG" id="tcd:AAIA72_07070"/>
<evidence type="ECO:0000313" key="11">
    <source>
        <dbReference type="EMBL" id="XDT73720.1"/>
    </source>
</evidence>
<reference evidence="11" key="1">
    <citation type="submission" date="2024-05" db="EMBL/GenBank/DDBJ databases">
        <title>Genome sequencing of novel strain.</title>
        <authorList>
            <person name="Ganbat D."/>
            <person name="Ganbat S."/>
            <person name="Lee S.-J."/>
        </authorList>
    </citation>
    <scope>NUCLEOTIDE SEQUENCE</scope>
    <source>
        <strain evidence="11">SMD15-11</strain>
    </source>
</reference>
<proteinExistence type="inferred from homology"/>
<dbReference type="InterPro" id="IPR004516">
    <property type="entry name" value="HisRS/HisZ"/>
</dbReference>
<evidence type="ECO:0000256" key="2">
    <source>
        <dbReference type="ARBA" id="ARBA00004667"/>
    </source>
</evidence>
<evidence type="ECO:0000256" key="6">
    <source>
        <dbReference type="ARBA" id="ARBA00022490"/>
    </source>
</evidence>
<comment type="subunit">
    <text evidence="4 8">Heteromultimer composed of HisG and HisZ subunits.</text>
</comment>
<keyword evidence="11" id="KW-0808">Transferase</keyword>
<evidence type="ECO:0000256" key="4">
    <source>
        <dbReference type="ARBA" id="ARBA00011496"/>
    </source>
</evidence>
<protein>
    <recommendedName>
        <fullName evidence="5 8">ATP phosphoribosyltransferase regulatory subunit</fullName>
    </recommendedName>
</protein>
<dbReference type="SUPFAM" id="SSF55681">
    <property type="entry name" value="Class II aaRS and biotin synthetases"/>
    <property type="match status" value="1"/>
</dbReference>
<evidence type="ECO:0000256" key="7">
    <source>
        <dbReference type="ARBA" id="ARBA00025246"/>
    </source>
</evidence>
<name>A0AB39UZU3_9GAMM</name>
<feature type="binding site" evidence="9">
    <location>
        <position position="275"/>
    </location>
    <ligand>
        <name>L-histidine</name>
        <dbReference type="ChEBI" id="CHEBI:57595"/>
    </ligand>
</feature>
<dbReference type="HAMAP" id="MF_00125">
    <property type="entry name" value="HisZ"/>
    <property type="match status" value="1"/>
</dbReference>
<feature type="domain" description="Class II Histidinyl-tRNA synthetase (HisRS)-like catalytic core" evidence="10">
    <location>
        <begin position="19"/>
        <end position="324"/>
    </location>
</feature>
<keyword evidence="8" id="KW-0368">Histidine biosynthesis</keyword>
<dbReference type="PANTHER" id="PTHR43707">
    <property type="entry name" value="HISTIDYL-TRNA SYNTHETASE"/>
    <property type="match status" value="1"/>
</dbReference>
<dbReference type="InterPro" id="IPR045864">
    <property type="entry name" value="aa-tRNA-synth_II/BPL/LPL"/>
</dbReference>
<dbReference type="PIRSF" id="PIRSF001549">
    <property type="entry name" value="His-tRNA_synth"/>
    <property type="match status" value="1"/>
</dbReference>
<dbReference type="GO" id="GO:0016757">
    <property type="term" value="F:glycosyltransferase activity"/>
    <property type="evidence" value="ECO:0007669"/>
    <property type="project" value="UniProtKB-KW"/>
</dbReference>
<comment type="similarity">
    <text evidence="3 8">Belongs to the class-II aminoacyl-tRNA synthetase family. HisZ subfamily.</text>
</comment>
<evidence type="ECO:0000259" key="10">
    <source>
        <dbReference type="Pfam" id="PF13393"/>
    </source>
</evidence>
<dbReference type="GO" id="GO:0005737">
    <property type="term" value="C:cytoplasm"/>
    <property type="evidence" value="ECO:0007669"/>
    <property type="project" value="UniProtKB-SubCell"/>
</dbReference>
<comment type="function">
    <text evidence="7 8">Required for the first step of histidine biosynthesis. May allow the feedback regulation of ATP phosphoribosyltransferase activity by histidine.</text>
</comment>